<dbReference type="EMBL" id="JQEC01000004">
    <property type="protein sequence ID" value="KGJ96933.1"/>
    <property type="molecule type" value="Genomic_DNA"/>
</dbReference>
<evidence type="ECO:0000256" key="1">
    <source>
        <dbReference type="SAM" id="Phobius"/>
    </source>
</evidence>
<dbReference type="Gene3D" id="3.30.700.10">
    <property type="entry name" value="Glycoprotein, Type 4 Pilin"/>
    <property type="match status" value="1"/>
</dbReference>
<keyword evidence="1" id="KW-0812">Transmembrane</keyword>
<gene>
    <name evidence="2" type="ORF">GAB14E_1401</name>
</gene>
<dbReference type="PANTHER" id="PTHR30093">
    <property type="entry name" value="GENERAL SECRETION PATHWAY PROTEIN G"/>
    <property type="match status" value="1"/>
</dbReference>
<keyword evidence="1" id="KW-0472">Membrane</keyword>
<dbReference type="Proteomes" id="UP000029868">
    <property type="component" value="Unassembled WGS sequence"/>
</dbReference>
<feature type="transmembrane region" description="Helical" evidence="1">
    <location>
        <begin position="6"/>
        <end position="26"/>
    </location>
</feature>
<keyword evidence="1" id="KW-1133">Transmembrane helix</keyword>
<dbReference type="AlphaFoldDB" id="A0A099L4X1"/>
<dbReference type="Pfam" id="PF07963">
    <property type="entry name" value="N_methyl"/>
    <property type="match status" value="1"/>
</dbReference>
<dbReference type="InterPro" id="IPR045584">
    <property type="entry name" value="Pilin-like"/>
</dbReference>
<dbReference type="NCBIfam" id="TIGR02532">
    <property type="entry name" value="IV_pilin_GFxxxE"/>
    <property type="match status" value="1"/>
</dbReference>
<reference evidence="2 3" key="1">
    <citation type="submission" date="2014-08" db="EMBL/GenBank/DDBJ databases">
        <title>Genomic and Phenotypic Diversity of Colwellia psychrerythraea strains from Disparate Marine Basins.</title>
        <authorList>
            <person name="Techtmann S.M."/>
            <person name="Stelling S.C."/>
            <person name="Utturkar S.M."/>
            <person name="Alshibli N."/>
            <person name="Harris A."/>
            <person name="Brown S.D."/>
            <person name="Hazen T.C."/>
        </authorList>
    </citation>
    <scope>NUCLEOTIDE SEQUENCE [LARGE SCALE GENOMIC DNA]</scope>
    <source>
        <strain evidence="2 3">GAB14E</strain>
    </source>
</reference>
<comment type="caution">
    <text evidence="2">The sequence shown here is derived from an EMBL/GenBank/DDBJ whole genome shotgun (WGS) entry which is preliminary data.</text>
</comment>
<dbReference type="PATRIC" id="fig|28229.3.peg.560"/>
<protein>
    <submittedName>
        <fullName evidence="2">Uncharacterized protein</fullName>
    </submittedName>
</protein>
<evidence type="ECO:0000313" key="3">
    <source>
        <dbReference type="Proteomes" id="UP000029868"/>
    </source>
</evidence>
<evidence type="ECO:0000313" key="2">
    <source>
        <dbReference type="EMBL" id="KGJ96933.1"/>
    </source>
</evidence>
<organism evidence="2 3">
    <name type="scientific">Colwellia psychrerythraea</name>
    <name type="common">Vibrio psychroerythus</name>
    <dbReference type="NCBI Taxonomy" id="28229"/>
    <lineage>
        <taxon>Bacteria</taxon>
        <taxon>Pseudomonadati</taxon>
        <taxon>Pseudomonadota</taxon>
        <taxon>Gammaproteobacteria</taxon>
        <taxon>Alteromonadales</taxon>
        <taxon>Colwelliaceae</taxon>
        <taxon>Colwellia</taxon>
    </lineage>
</organism>
<name>A0A099L4X1_COLPS</name>
<dbReference type="SUPFAM" id="SSF54523">
    <property type="entry name" value="Pili subunits"/>
    <property type="match status" value="1"/>
</dbReference>
<dbReference type="RefSeq" id="WP_033080704.1">
    <property type="nucleotide sequence ID" value="NZ_JQEC01000004.1"/>
</dbReference>
<dbReference type="InterPro" id="IPR012902">
    <property type="entry name" value="N_methyl_site"/>
</dbReference>
<sequence length="188" mass="20487">MKAKGFTLIELITVIVILGILSVTALPRFMNLTQDAHDSVAHATFSSFESAVNLYHSCWIASSAPGHVKDLTCFGSGEMDSTITGYPLGQDTATSGSDIDGEVLKGSNCEELWHGLLDDKFQLAIHSDAAFTAENDIIYWYSAKDVTSPDTHCYYNYISDNPAKGQENWQMRYYPGTGEVTVGKATLG</sequence>
<dbReference type="PROSITE" id="PS00409">
    <property type="entry name" value="PROKAR_NTER_METHYL"/>
    <property type="match status" value="1"/>
</dbReference>
<dbReference type="PANTHER" id="PTHR30093:SF7">
    <property type="entry name" value="MSHA MAJOR PILIN SUBUNIT MSHA"/>
    <property type="match status" value="1"/>
</dbReference>
<proteinExistence type="predicted"/>
<dbReference type="OrthoDB" id="6197717at2"/>
<accession>A0A099L4X1</accession>